<reference evidence="5 6" key="1">
    <citation type="journal article" date="2020" name="bioRxiv">
        <title>Metabolic contributions of an alphaproteobacterial endosymbiont in the apicomplexan Cardiosporidium cionae.</title>
        <authorList>
            <person name="Hunter E.S."/>
            <person name="Paight C.J."/>
            <person name="Lane C.E."/>
        </authorList>
    </citation>
    <scope>NUCLEOTIDE SEQUENCE [LARGE SCALE GENOMIC DNA]</scope>
    <source>
        <strain evidence="5">ESH_2018</strain>
    </source>
</reference>
<evidence type="ECO:0000256" key="1">
    <source>
        <dbReference type="ARBA" id="ARBA00022741"/>
    </source>
</evidence>
<sequence>MYFPSLSGTPGVPGSNINPLPLTASKKDSHKNEDDITGKFDPTALERGAKALKELDGSTNAGKAFEVIKLQETTKQRELQRDIEELARARTQASTERSRVENEEKRKTINHQQEQERVTAQYRAKLEGEAYQKKLQDQQKQNEEWLRQQHQQFLRQEEARKKTEAEMLDMRRKQLREEKALEIEAMQKRVREETKGRIQQERENIDIHLRSMRAKSAENRKTRLDSINSIFSGIGGGFNSLVEDRTRLLTLIGGITAIAGGIYGSRTGMHLLGRYAESRMGKPPLIRETSRWTFARNFKSLNPFAAKKSPKDFQDKIVLESELSERLRWTTNSLITAKSNRTPFRHMCLYGPPGTGKTLFARTLARESGMDYAIMAGGDVGPLGKEAVTEINKVFKWANHSKKGLILFIDEADAFLRQGRGQMHGLSEDLRNALSAFLYHTGTESDKFCAILATNCREIFDRAVLDRIDEHFAFPLPGKQERHRMIQMYMEKYVFSAAKAKQFKVDPEIDETFLEEMANKTEKFSGRQIAKLCISMQAAMYGSGTGALTKGLAETVLRWQIAHFEEDIDTIDRSS</sequence>
<evidence type="ECO:0000259" key="4">
    <source>
        <dbReference type="SMART" id="SM00382"/>
    </source>
</evidence>
<gene>
    <name evidence="5" type="ORF">IE077_004142</name>
</gene>
<evidence type="ECO:0000313" key="5">
    <source>
        <dbReference type="EMBL" id="KAF8822266.1"/>
    </source>
</evidence>
<feature type="region of interest" description="Disordered" evidence="3">
    <location>
        <begin position="88"/>
        <end position="116"/>
    </location>
</feature>
<feature type="domain" description="AAA+ ATPase" evidence="4">
    <location>
        <begin position="343"/>
        <end position="478"/>
    </location>
</feature>
<evidence type="ECO:0000256" key="3">
    <source>
        <dbReference type="SAM" id="MobiDB-lite"/>
    </source>
</evidence>
<dbReference type="PANTHER" id="PTHR23075:SF12">
    <property type="entry name" value="AAA+ ATPASE DOMAIN-CONTAINING PROTEIN"/>
    <property type="match status" value="1"/>
</dbReference>
<feature type="compositionally biased region" description="Basic and acidic residues" evidence="3">
    <location>
        <begin position="96"/>
        <end position="116"/>
    </location>
</feature>
<dbReference type="InterPro" id="IPR003593">
    <property type="entry name" value="AAA+_ATPase"/>
</dbReference>
<dbReference type="Gene3D" id="3.40.50.300">
    <property type="entry name" value="P-loop containing nucleotide triphosphate hydrolases"/>
    <property type="match status" value="1"/>
</dbReference>
<dbReference type="PANTHER" id="PTHR23075">
    <property type="entry name" value="PUTATIVE ATP-ASE"/>
    <property type="match status" value="1"/>
</dbReference>
<organism evidence="5 6">
    <name type="scientific">Cardiosporidium cionae</name>
    <dbReference type="NCBI Taxonomy" id="476202"/>
    <lineage>
        <taxon>Eukaryota</taxon>
        <taxon>Sar</taxon>
        <taxon>Alveolata</taxon>
        <taxon>Apicomplexa</taxon>
        <taxon>Aconoidasida</taxon>
        <taxon>Nephromycida</taxon>
        <taxon>Cardiosporidium</taxon>
    </lineage>
</organism>
<evidence type="ECO:0000313" key="6">
    <source>
        <dbReference type="Proteomes" id="UP000823046"/>
    </source>
</evidence>
<proteinExistence type="predicted"/>
<feature type="region of interest" description="Disordered" evidence="3">
    <location>
        <begin position="1"/>
        <end position="42"/>
    </location>
</feature>
<keyword evidence="6" id="KW-1185">Reference proteome</keyword>
<dbReference type="Pfam" id="PF12037">
    <property type="entry name" value="ATAD3_N"/>
    <property type="match status" value="1"/>
</dbReference>
<name>A0ABQ7JE64_9APIC</name>
<dbReference type="InterPro" id="IPR027417">
    <property type="entry name" value="P-loop_NTPase"/>
</dbReference>
<protein>
    <submittedName>
        <fullName evidence="5">ATPase, AAA family protein</fullName>
    </submittedName>
</protein>
<dbReference type="InterPro" id="IPR021911">
    <property type="entry name" value="ATAD3_N"/>
</dbReference>
<accession>A0ABQ7JE64</accession>
<dbReference type="Pfam" id="PF00004">
    <property type="entry name" value="AAA"/>
    <property type="match status" value="1"/>
</dbReference>
<dbReference type="Proteomes" id="UP000823046">
    <property type="component" value="Unassembled WGS sequence"/>
</dbReference>
<feature type="compositionally biased region" description="Basic and acidic residues" evidence="3">
    <location>
        <begin position="25"/>
        <end position="38"/>
    </location>
</feature>
<keyword evidence="2" id="KW-0067">ATP-binding</keyword>
<dbReference type="InterPro" id="IPR003959">
    <property type="entry name" value="ATPase_AAA_core"/>
</dbReference>
<dbReference type="SMART" id="SM00382">
    <property type="entry name" value="AAA"/>
    <property type="match status" value="1"/>
</dbReference>
<dbReference type="SUPFAM" id="SSF52540">
    <property type="entry name" value="P-loop containing nucleoside triphosphate hydrolases"/>
    <property type="match status" value="1"/>
</dbReference>
<dbReference type="EMBL" id="JADAQX010000068">
    <property type="protein sequence ID" value="KAF8822266.1"/>
    <property type="molecule type" value="Genomic_DNA"/>
</dbReference>
<dbReference type="Gene3D" id="1.10.8.60">
    <property type="match status" value="1"/>
</dbReference>
<keyword evidence="1" id="KW-0547">Nucleotide-binding</keyword>
<comment type="caution">
    <text evidence="5">The sequence shown here is derived from an EMBL/GenBank/DDBJ whole genome shotgun (WGS) entry which is preliminary data.</text>
</comment>
<evidence type="ECO:0000256" key="2">
    <source>
        <dbReference type="ARBA" id="ARBA00022840"/>
    </source>
</evidence>